<protein>
    <submittedName>
        <fullName evidence="3">Uncharacterized protein</fullName>
    </submittedName>
</protein>
<name>A0ABU3U7B5_9FLAO</name>
<keyword evidence="2" id="KW-0472">Membrane</keyword>
<dbReference type="RefSeq" id="WP_316662166.1">
    <property type="nucleotide sequence ID" value="NZ_JAWHTF010000004.1"/>
</dbReference>
<comment type="caution">
    <text evidence="3">The sequence shown here is derived from an EMBL/GenBank/DDBJ whole genome shotgun (WGS) entry which is preliminary data.</text>
</comment>
<feature type="transmembrane region" description="Helical" evidence="2">
    <location>
        <begin position="6"/>
        <end position="24"/>
    </location>
</feature>
<feature type="region of interest" description="Disordered" evidence="1">
    <location>
        <begin position="44"/>
        <end position="63"/>
    </location>
</feature>
<proteinExistence type="predicted"/>
<keyword evidence="2" id="KW-0812">Transmembrane</keyword>
<dbReference type="EMBL" id="JAWHTF010000004">
    <property type="protein sequence ID" value="MDU8886211.1"/>
    <property type="molecule type" value="Genomic_DNA"/>
</dbReference>
<accession>A0ABU3U7B5</accession>
<organism evidence="3 4">
    <name type="scientific">Gilvirhabdus luticola</name>
    <dbReference type="NCBI Taxonomy" id="3079858"/>
    <lineage>
        <taxon>Bacteria</taxon>
        <taxon>Pseudomonadati</taxon>
        <taxon>Bacteroidota</taxon>
        <taxon>Flavobacteriia</taxon>
        <taxon>Flavobacteriales</taxon>
        <taxon>Flavobacteriaceae</taxon>
        <taxon>Gilvirhabdus</taxon>
    </lineage>
</organism>
<keyword evidence="2" id="KW-1133">Transmembrane helix</keyword>
<evidence type="ECO:0000313" key="4">
    <source>
        <dbReference type="Proteomes" id="UP001268651"/>
    </source>
</evidence>
<sequence length="63" mass="7533">MLTVLIIVGIFFLILIILGIRKTYKLNQENRRLNELHAKQLEKEKENEGYKDFTEGHLYQNNK</sequence>
<keyword evidence="4" id="KW-1185">Reference proteome</keyword>
<evidence type="ECO:0000256" key="1">
    <source>
        <dbReference type="SAM" id="MobiDB-lite"/>
    </source>
</evidence>
<evidence type="ECO:0000256" key="2">
    <source>
        <dbReference type="SAM" id="Phobius"/>
    </source>
</evidence>
<reference evidence="3 4" key="1">
    <citation type="submission" date="2023-10" db="EMBL/GenBank/DDBJ databases">
        <title>Marimonas sp. nov. isolated from tidal mud flat.</title>
        <authorList>
            <person name="Jaincy N.J."/>
            <person name="Srinivasan S."/>
            <person name="Lee S.-S."/>
        </authorList>
    </citation>
    <scope>NUCLEOTIDE SEQUENCE [LARGE SCALE GENOMIC DNA]</scope>
    <source>
        <strain evidence="3 4">MJ-SS3</strain>
    </source>
</reference>
<evidence type="ECO:0000313" key="3">
    <source>
        <dbReference type="EMBL" id="MDU8886211.1"/>
    </source>
</evidence>
<feature type="compositionally biased region" description="Basic and acidic residues" evidence="1">
    <location>
        <begin position="44"/>
        <end position="55"/>
    </location>
</feature>
<gene>
    <name evidence="3" type="ORF">RXV94_08570</name>
</gene>
<dbReference type="Proteomes" id="UP001268651">
    <property type="component" value="Unassembled WGS sequence"/>
</dbReference>